<sequence>MSLEQRYATGDAPDAILHHPIIDALLQHRSVRRFDTTRPLPPGLTETLVAAAQSAATSSNLQSWSVIAVTDPARRARLASLAAGQGFVAEAPLFLVWVADLSRNRALGAGQGRDLTGLDYLESFMVAAIDAALAAQNATVALEALGLGACYIGALRNHPESVAQELNLPPGAMGLFGMGIGWPVEGPHSAVKPRLPQSVVLHHETYRATPVDPQAVARYDAAMEDFSQRVGQGSQPWLPRMLTRLADAAALSGRDRMRAALTALGFGLK</sequence>
<dbReference type="Gene3D" id="3.40.109.10">
    <property type="entry name" value="NADH Oxidase"/>
    <property type="match status" value="1"/>
</dbReference>
<evidence type="ECO:0000256" key="3">
    <source>
        <dbReference type="ARBA" id="ARBA00022643"/>
    </source>
</evidence>
<dbReference type="SUPFAM" id="SSF55469">
    <property type="entry name" value="FMN-dependent nitroreductase-like"/>
    <property type="match status" value="1"/>
</dbReference>
<gene>
    <name evidence="7" type="ORF">BKE38_03375</name>
</gene>
<comment type="similarity">
    <text evidence="1 5">Belongs to the flavin oxidoreductase frp family.</text>
</comment>
<keyword evidence="5" id="KW-0521">NADP</keyword>
<dbReference type="InterPro" id="IPR029479">
    <property type="entry name" value="Nitroreductase"/>
</dbReference>
<dbReference type="InterPro" id="IPR000415">
    <property type="entry name" value="Nitroreductase-like"/>
</dbReference>
<proteinExistence type="inferred from homology"/>
<evidence type="ECO:0000256" key="1">
    <source>
        <dbReference type="ARBA" id="ARBA00008366"/>
    </source>
</evidence>
<organism evidence="7 8">
    <name type="scientific">Teichococcus deserti</name>
    <dbReference type="NCBI Taxonomy" id="1817963"/>
    <lineage>
        <taxon>Bacteria</taxon>
        <taxon>Pseudomonadati</taxon>
        <taxon>Pseudomonadota</taxon>
        <taxon>Alphaproteobacteria</taxon>
        <taxon>Acetobacterales</taxon>
        <taxon>Roseomonadaceae</taxon>
        <taxon>Roseomonas</taxon>
    </lineage>
</organism>
<dbReference type="GO" id="GO:0016491">
    <property type="term" value="F:oxidoreductase activity"/>
    <property type="evidence" value="ECO:0007669"/>
    <property type="project" value="UniProtKB-UniRule"/>
</dbReference>
<dbReference type="PIRSF" id="PIRSF005426">
    <property type="entry name" value="Frp"/>
    <property type="match status" value="1"/>
</dbReference>
<dbReference type="PANTHER" id="PTHR43425:SF2">
    <property type="entry name" value="OXYGEN-INSENSITIVE NADPH NITROREDUCTASE"/>
    <property type="match status" value="1"/>
</dbReference>
<evidence type="ECO:0000313" key="7">
    <source>
        <dbReference type="EMBL" id="ONG58143.1"/>
    </source>
</evidence>
<keyword evidence="8" id="KW-1185">Reference proteome</keyword>
<evidence type="ECO:0000256" key="5">
    <source>
        <dbReference type="PIRNR" id="PIRNR005426"/>
    </source>
</evidence>
<feature type="domain" description="Nitroreductase" evidence="6">
    <location>
        <begin position="26"/>
        <end position="179"/>
    </location>
</feature>
<protein>
    <recommendedName>
        <fullName evidence="6">Nitroreductase domain-containing protein</fullName>
    </recommendedName>
</protein>
<comment type="caution">
    <text evidence="7">The sequence shown here is derived from an EMBL/GenBank/DDBJ whole genome shotgun (WGS) entry which is preliminary data.</text>
</comment>
<keyword evidence="3 5" id="KW-0288">FMN</keyword>
<evidence type="ECO:0000259" key="6">
    <source>
        <dbReference type="Pfam" id="PF00881"/>
    </source>
</evidence>
<name>A0A1V2H6S4_9PROT</name>
<dbReference type="PANTHER" id="PTHR43425">
    <property type="entry name" value="OXYGEN-INSENSITIVE NADPH NITROREDUCTASE"/>
    <property type="match status" value="1"/>
</dbReference>
<dbReference type="Proteomes" id="UP000188879">
    <property type="component" value="Unassembled WGS sequence"/>
</dbReference>
<dbReference type="Pfam" id="PF00881">
    <property type="entry name" value="Nitroreductase"/>
    <property type="match status" value="1"/>
</dbReference>
<evidence type="ECO:0000256" key="2">
    <source>
        <dbReference type="ARBA" id="ARBA00022630"/>
    </source>
</evidence>
<dbReference type="OrthoDB" id="3181400at2"/>
<dbReference type="EMBL" id="MLCO01000021">
    <property type="protein sequence ID" value="ONG58143.1"/>
    <property type="molecule type" value="Genomic_DNA"/>
</dbReference>
<dbReference type="RefSeq" id="WP_076955970.1">
    <property type="nucleotide sequence ID" value="NZ_MLCO01000021.1"/>
</dbReference>
<accession>A0A1V2H6S4</accession>
<reference evidence="7 8" key="1">
    <citation type="submission" date="2016-10" db="EMBL/GenBank/DDBJ databases">
        <title>Draft Genome sequence of Roseomonas sp. strain M3.</title>
        <authorList>
            <person name="Subhash Y."/>
            <person name="Lee S."/>
        </authorList>
    </citation>
    <scope>NUCLEOTIDE SEQUENCE [LARGE SCALE GENOMIC DNA]</scope>
    <source>
        <strain evidence="7 8">M3</strain>
    </source>
</reference>
<dbReference type="InterPro" id="IPR016446">
    <property type="entry name" value="Flavin_OxRdtase_Frp"/>
</dbReference>
<keyword evidence="2 5" id="KW-0285">Flavoprotein</keyword>
<dbReference type="AlphaFoldDB" id="A0A1V2H6S4"/>
<evidence type="ECO:0000313" key="8">
    <source>
        <dbReference type="Proteomes" id="UP000188879"/>
    </source>
</evidence>
<keyword evidence="4 5" id="KW-0560">Oxidoreductase</keyword>
<evidence type="ECO:0000256" key="4">
    <source>
        <dbReference type="ARBA" id="ARBA00023002"/>
    </source>
</evidence>